<dbReference type="PATRIC" id="fig|148604.4.peg.111"/>
<dbReference type="EMBL" id="JQBA01000010">
    <property type="protein sequence ID" value="KRN44684.1"/>
    <property type="molecule type" value="Genomic_DNA"/>
</dbReference>
<evidence type="ECO:0000313" key="2">
    <source>
        <dbReference type="Proteomes" id="UP000051639"/>
    </source>
</evidence>
<sequence length="627" mass="72258">MSLMTWINDLITVYDRNQKWIGKFKLVRAGNPAKKIPEKNALLLPISHTTVKAQYEVVVNKEGELVEADFLGKKGELTIIPATIDANSRTRNVVPCPVHDKFQYVARDYQKYVPLKATQNEAYHSYLQQLETLVATSDGQIFQPVFEYLKHHDLIHDLIEQGTFAAAGIQNRQPEKKDLAGFIRFRIAGEKAFWEDPVAFDKWDRYYQNLLNEGEPHGISYATGMSDQVLTTHHPRAIRYPGDGAKLISSNDSDNYTYRGRFWTPEEVVGLSYRDSQKAHLALKWLIELQGLNIDGRIFLVWGVGVKKIITMNQFYAGFGEIKGLDENRPNTDMDLATQFRKTFWQGNEIQPHGQVYLMELDAATQGRLGILNYRSMDVQTYFNRIVTWYEGMQLTRYYQQADHAWNPSLKQLIESVYGTKGSDKILKNALSRVIQAIFDGQALPKDMQRQLYVRASHPTSFKAESSPNWQTVCLTTAAVWKHKAKGRFKMGLNRQETDRSYLFGRLLAVADVVEQGVLDAKEKEGGQTSADHMRDSKRRLTNARRYMSAFSQRPVTAWKHIYEQLQKAYLPQSKFQFKAQKEFDQIMELLDSDKYVDQPLDGTFLLGFSHQRNAWFKKATENEEEK</sequence>
<evidence type="ECO:0000313" key="1">
    <source>
        <dbReference type="EMBL" id="KRN44684.1"/>
    </source>
</evidence>
<dbReference type="AlphaFoldDB" id="A0A0R2H3I6"/>
<proteinExistence type="predicted"/>
<organism evidence="1 2">
    <name type="scientific">Limosilactobacillus ingluviei</name>
    <dbReference type="NCBI Taxonomy" id="148604"/>
    <lineage>
        <taxon>Bacteria</taxon>
        <taxon>Bacillati</taxon>
        <taxon>Bacillota</taxon>
        <taxon>Bacilli</taxon>
        <taxon>Lactobacillales</taxon>
        <taxon>Lactobacillaceae</taxon>
        <taxon>Limosilactobacillus</taxon>
    </lineage>
</organism>
<dbReference type="Pfam" id="PF09709">
    <property type="entry name" value="Cas_Csd1"/>
    <property type="match status" value="1"/>
</dbReference>
<accession>A0A0R2H3I6</accession>
<protein>
    <recommendedName>
        <fullName evidence="3">Type I-C CRISPR-associated protein Cas8c/Csd1</fullName>
    </recommendedName>
</protein>
<comment type="caution">
    <text evidence="1">The sequence shown here is derived from an EMBL/GenBank/DDBJ whole genome shotgun (WGS) entry which is preliminary data.</text>
</comment>
<name>A0A0R2H3I6_9LACO</name>
<dbReference type="InterPro" id="IPR010144">
    <property type="entry name" value="CRISPR-assoc_prot_Csd1-typ"/>
</dbReference>
<evidence type="ECO:0008006" key="3">
    <source>
        <dbReference type="Google" id="ProtNLM"/>
    </source>
</evidence>
<keyword evidence="2" id="KW-1185">Reference proteome</keyword>
<dbReference type="eggNOG" id="COG5632">
    <property type="taxonomic scope" value="Bacteria"/>
</dbReference>
<gene>
    <name evidence="1" type="ORF">IV41_GL000112</name>
</gene>
<dbReference type="STRING" id="1203076.GCA_000312405_00492"/>
<reference evidence="1 2" key="1">
    <citation type="journal article" date="2015" name="Genome Announc.">
        <title>Expanding the biotechnology potential of lactobacilli through comparative genomics of 213 strains and associated genera.</title>
        <authorList>
            <person name="Sun Z."/>
            <person name="Harris H.M."/>
            <person name="McCann A."/>
            <person name="Guo C."/>
            <person name="Argimon S."/>
            <person name="Zhang W."/>
            <person name="Yang X."/>
            <person name="Jeffery I.B."/>
            <person name="Cooney J.C."/>
            <person name="Kagawa T.F."/>
            <person name="Liu W."/>
            <person name="Song Y."/>
            <person name="Salvetti E."/>
            <person name="Wrobel A."/>
            <person name="Rasinkangas P."/>
            <person name="Parkhill J."/>
            <person name="Rea M.C."/>
            <person name="O'Sullivan O."/>
            <person name="Ritari J."/>
            <person name="Douillard F.P."/>
            <person name="Paul Ross R."/>
            <person name="Yang R."/>
            <person name="Briner A.E."/>
            <person name="Felis G.E."/>
            <person name="de Vos W.M."/>
            <person name="Barrangou R."/>
            <person name="Klaenhammer T.R."/>
            <person name="Caufield P.W."/>
            <person name="Cui Y."/>
            <person name="Zhang H."/>
            <person name="O'Toole P.W."/>
        </authorList>
    </citation>
    <scope>NUCLEOTIDE SEQUENCE [LARGE SCALE GENOMIC DNA]</scope>
    <source>
        <strain evidence="1 2">DSM 14792</strain>
    </source>
</reference>
<dbReference type="NCBIfam" id="TIGR01863">
    <property type="entry name" value="cas_Csd1"/>
    <property type="match status" value="1"/>
</dbReference>
<dbReference type="Proteomes" id="UP000051639">
    <property type="component" value="Unassembled WGS sequence"/>
</dbReference>